<dbReference type="FunFam" id="3.80.10.10:FF:000383">
    <property type="entry name" value="Leucine-rich repeat receptor protein kinase EMS1"/>
    <property type="match status" value="1"/>
</dbReference>
<evidence type="ECO:0000256" key="2">
    <source>
        <dbReference type="ARBA" id="ARBA00022737"/>
    </source>
</evidence>
<evidence type="ECO:0000259" key="4">
    <source>
        <dbReference type="PROSITE" id="PS50835"/>
    </source>
</evidence>
<comment type="caution">
    <text evidence="5">The sequence shown here is derived from an EMBL/GenBank/DDBJ whole genome shotgun (WGS) entry which is preliminary data.</text>
</comment>
<dbReference type="InterPro" id="IPR052592">
    <property type="entry name" value="LRR-RLK"/>
</dbReference>
<dbReference type="Gene3D" id="3.80.10.10">
    <property type="entry name" value="Ribonuclease Inhibitor"/>
    <property type="match status" value="1"/>
</dbReference>
<protein>
    <recommendedName>
        <fullName evidence="4">Ig-like domain-containing protein</fullName>
    </recommendedName>
</protein>
<dbReference type="Pfam" id="PF13855">
    <property type="entry name" value="LRR_8"/>
    <property type="match status" value="1"/>
</dbReference>
<evidence type="ECO:0000313" key="6">
    <source>
        <dbReference type="Proteomes" id="UP000023541"/>
    </source>
</evidence>
<feature type="non-terminal residue" evidence="5">
    <location>
        <position position="227"/>
    </location>
</feature>
<evidence type="ECO:0000256" key="3">
    <source>
        <dbReference type="ARBA" id="ARBA00023157"/>
    </source>
</evidence>
<dbReference type="InterPro" id="IPR001611">
    <property type="entry name" value="Leu-rich_rpt"/>
</dbReference>
<dbReference type="InterPro" id="IPR013783">
    <property type="entry name" value="Ig-like_fold"/>
</dbReference>
<dbReference type="Proteomes" id="UP000023541">
    <property type="component" value="Unassembled WGS sequence"/>
</dbReference>
<dbReference type="AlphaFoldDB" id="A0A023BNJ7"/>
<keyword evidence="1" id="KW-0732">Signal</keyword>
<dbReference type="InterPro" id="IPR036179">
    <property type="entry name" value="Ig-like_dom_sf"/>
</dbReference>
<dbReference type="InterPro" id="IPR007110">
    <property type="entry name" value="Ig-like_dom"/>
</dbReference>
<evidence type="ECO:0000313" key="5">
    <source>
        <dbReference type="EMBL" id="EZH71278.1"/>
    </source>
</evidence>
<gene>
    <name evidence="5" type="ORF">ATO12_13195</name>
</gene>
<dbReference type="STRING" id="1317122.ATO12_13195"/>
<sequence length="227" mass="24168">VNLKSISLSRNKLTGIIPASISNLSNLSTISLFLNKMSGDIPTGLGTLLNLKVIHLAFNNFTGTIPDNFGNLSDLTFLYLAGNKLEGQLPNQLGSLTKLRTLSLANNSFSGKIPSGLSAIASSDILNTMELEGNNFVFSDFEAEHANYQTNLTRYLYTPQGKIDQAETLSVAANGSITLSSTALTSTNNSYQWYKDGVAITGATSKDLVISNATGTDAGVYHFTATN</sequence>
<feature type="non-terminal residue" evidence="5">
    <location>
        <position position="1"/>
    </location>
</feature>
<dbReference type="PROSITE" id="PS50835">
    <property type="entry name" value="IG_LIKE"/>
    <property type="match status" value="1"/>
</dbReference>
<dbReference type="CDD" id="cd00096">
    <property type="entry name" value="Ig"/>
    <property type="match status" value="1"/>
</dbReference>
<keyword evidence="3" id="KW-1015">Disulfide bond</keyword>
<dbReference type="EMBL" id="AQRA01000036">
    <property type="protein sequence ID" value="EZH71278.1"/>
    <property type="molecule type" value="Genomic_DNA"/>
</dbReference>
<dbReference type="InterPro" id="IPR032675">
    <property type="entry name" value="LRR_dom_sf"/>
</dbReference>
<dbReference type="SUPFAM" id="SSF52058">
    <property type="entry name" value="L domain-like"/>
    <property type="match status" value="1"/>
</dbReference>
<evidence type="ECO:0000256" key="1">
    <source>
        <dbReference type="ARBA" id="ARBA00022729"/>
    </source>
</evidence>
<feature type="domain" description="Ig-like" evidence="4">
    <location>
        <begin position="159"/>
        <end position="227"/>
    </location>
</feature>
<keyword evidence="6" id="KW-1185">Reference proteome</keyword>
<keyword evidence="2" id="KW-0677">Repeat</keyword>
<dbReference type="eggNOG" id="COG4886">
    <property type="taxonomic scope" value="Bacteria"/>
</dbReference>
<dbReference type="PANTHER" id="PTHR48054">
    <property type="entry name" value="RECEPTOR KINASE-LIKE PROTEIN XA21"/>
    <property type="match status" value="1"/>
</dbReference>
<dbReference type="SUPFAM" id="SSF48726">
    <property type="entry name" value="Immunoglobulin"/>
    <property type="match status" value="1"/>
</dbReference>
<organism evidence="5 6">
    <name type="scientific">Aquimarina atlantica</name>
    <dbReference type="NCBI Taxonomy" id="1317122"/>
    <lineage>
        <taxon>Bacteria</taxon>
        <taxon>Pseudomonadati</taxon>
        <taxon>Bacteroidota</taxon>
        <taxon>Flavobacteriia</taxon>
        <taxon>Flavobacteriales</taxon>
        <taxon>Flavobacteriaceae</taxon>
        <taxon>Aquimarina</taxon>
    </lineage>
</organism>
<accession>A0A023BNJ7</accession>
<proteinExistence type="predicted"/>
<reference evidence="5 6" key="1">
    <citation type="submission" date="2014-04" db="EMBL/GenBank/DDBJ databases">
        <title>Aquimarina sp. 22II-S11-z7 Genome Sequencing.</title>
        <authorList>
            <person name="Lai Q."/>
        </authorList>
    </citation>
    <scope>NUCLEOTIDE SEQUENCE [LARGE SCALE GENOMIC DNA]</scope>
    <source>
        <strain evidence="5 6">22II-S11-z7</strain>
    </source>
</reference>
<name>A0A023BNJ7_9FLAO</name>
<dbReference type="Gene3D" id="2.60.40.10">
    <property type="entry name" value="Immunoglobulins"/>
    <property type="match status" value="1"/>
</dbReference>
<dbReference type="Pfam" id="PF00560">
    <property type="entry name" value="LRR_1"/>
    <property type="match status" value="1"/>
</dbReference>